<dbReference type="EMBL" id="CM027687">
    <property type="protein sequence ID" value="KAG0519942.1"/>
    <property type="molecule type" value="Genomic_DNA"/>
</dbReference>
<evidence type="ECO:0000313" key="2">
    <source>
        <dbReference type="Proteomes" id="UP000807115"/>
    </source>
</evidence>
<reference evidence="1" key="2">
    <citation type="submission" date="2020-10" db="EMBL/GenBank/DDBJ databases">
        <authorList>
            <person name="Cooper E.A."/>
            <person name="Brenton Z.W."/>
            <person name="Flinn B.S."/>
            <person name="Jenkins J."/>
            <person name="Shu S."/>
            <person name="Flowers D."/>
            <person name="Luo F."/>
            <person name="Wang Y."/>
            <person name="Xia P."/>
            <person name="Barry K."/>
            <person name="Daum C."/>
            <person name="Lipzen A."/>
            <person name="Yoshinaga Y."/>
            <person name="Schmutz J."/>
            <person name="Saski C."/>
            <person name="Vermerris W."/>
            <person name="Kresovich S."/>
        </authorList>
    </citation>
    <scope>NUCLEOTIDE SEQUENCE</scope>
</reference>
<name>A0A921U5W1_SORBI</name>
<reference evidence="1" key="1">
    <citation type="journal article" date="2019" name="BMC Genomics">
        <title>A new reference genome for Sorghum bicolor reveals high levels of sequence similarity between sweet and grain genotypes: implications for the genetics of sugar metabolism.</title>
        <authorList>
            <person name="Cooper E.A."/>
            <person name="Brenton Z.W."/>
            <person name="Flinn B.S."/>
            <person name="Jenkins J."/>
            <person name="Shu S."/>
            <person name="Flowers D."/>
            <person name="Luo F."/>
            <person name="Wang Y."/>
            <person name="Xia P."/>
            <person name="Barry K."/>
            <person name="Daum C."/>
            <person name="Lipzen A."/>
            <person name="Yoshinaga Y."/>
            <person name="Schmutz J."/>
            <person name="Saski C."/>
            <person name="Vermerris W."/>
            <person name="Kresovich S."/>
        </authorList>
    </citation>
    <scope>NUCLEOTIDE SEQUENCE</scope>
</reference>
<dbReference type="Proteomes" id="UP000807115">
    <property type="component" value="Chromosome 8"/>
</dbReference>
<protein>
    <submittedName>
        <fullName evidence="1">Uncharacterized protein</fullName>
    </submittedName>
</protein>
<dbReference type="AlphaFoldDB" id="A0A921U5W1"/>
<comment type="caution">
    <text evidence="1">The sequence shown here is derived from an EMBL/GenBank/DDBJ whole genome shotgun (WGS) entry which is preliminary data.</text>
</comment>
<sequence length="178" mass="19067">MDTDGIPPYISMANREGLGASFQIEVLHIWRREEQLDGNGRYRMFFPSNRPGNAGPGTGNAPGAALGGNLTFNQQAPHGNGLGPFVPAGSGINGFMGRPLMEWRQVSGFNSIYFGVVRPFPLQPLRRFPIIIKLSGLSGFVPGNPVLPLPWHNGIIADPTPADPLVPETEGTTVLALP</sequence>
<accession>A0A921U5W1</accession>
<evidence type="ECO:0000313" key="1">
    <source>
        <dbReference type="EMBL" id="KAG0519942.1"/>
    </source>
</evidence>
<proteinExistence type="predicted"/>
<organism evidence="1 2">
    <name type="scientific">Sorghum bicolor</name>
    <name type="common">Sorghum</name>
    <name type="synonym">Sorghum vulgare</name>
    <dbReference type="NCBI Taxonomy" id="4558"/>
    <lineage>
        <taxon>Eukaryota</taxon>
        <taxon>Viridiplantae</taxon>
        <taxon>Streptophyta</taxon>
        <taxon>Embryophyta</taxon>
        <taxon>Tracheophyta</taxon>
        <taxon>Spermatophyta</taxon>
        <taxon>Magnoliopsida</taxon>
        <taxon>Liliopsida</taxon>
        <taxon>Poales</taxon>
        <taxon>Poaceae</taxon>
        <taxon>PACMAD clade</taxon>
        <taxon>Panicoideae</taxon>
        <taxon>Andropogonodae</taxon>
        <taxon>Andropogoneae</taxon>
        <taxon>Sorghinae</taxon>
        <taxon>Sorghum</taxon>
    </lineage>
</organism>
<gene>
    <name evidence="1" type="ORF">BDA96_08G030300</name>
</gene>